<gene>
    <name evidence="7" type="ORF">GV64_13410</name>
</gene>
<dbReference type="SUPFAM" id="SSF101386">
    <property type="entry name" value="all-alpha NTP pyrophosphatases"/>
    <property type="match status" value="2"/>
</dbReference>
<dbReference type="GO" id="GO:0046081">
    <property type="term" value="P:dUTP catabolic process"/>
    <property type="evidence" value="ECO:0007669"/>
    <property type="project" value="TreeGrafter"/>
</dbReference>
<dbReference type="NCBIfam" id="TIGR00444">
    <property type="entry name" value="mazG"/>
    <property type="match status" value="1"/>
</dbReference>
<comment type="catalytic activity">
    <reaction evidence="1">
        <text>ATP + H2O = AMP + diphosphate + H(+)</text>
        <dbReference type="Rhea" id="RHEA:14245"/>
        <dbReference type="ChEBI" id="CHEBI:15377"/>
        <dbReference type="ChEBI" id="CHEBI:15378"/>
        <dbReference type="ChEBI" id="CHEBI:30616"/>
        <dbReference type="ChEBI" id="CHEBI:33019"/>
        <dbReference type="ChEBI" id="CHEBI:456215"/>
        <dbReference type="EC" id="3.6.1.8"/>
    </reaction>
</comment>
<dbReference type="NCBIfam" id="NF007113">
    <property type="entry name" value="PRK09562.1"/>
    <property type="match status" value="1"/>
</dbReference>
<evidence type="ECO:0000256" key="3">
    <source>
        <dbReference type="ARBA" id="ARBA00066372"/>
    </source>
</evidence>
<feature type="domain" description="NTP pyrophosphohydrolase MazG-like" evidence="6">
    <location>
        <begin position="170"/>
        <end position="225"/>
    </location>
</feature>
<dbReference type="eggNOG" id="COG3956">
    <property type="taxonomic scope" value="Bacteria"/>
</dbReference>
<protein>
    <recommendedName>
        <fullName evidence="4">Nucleoside triphosphate pyrophosphohydrolase</fullName>
        <ecNumber evidence="3">3.6.1.8</ecNumber>
    </recommendedName>
</protein>
<dbReference type="PANTHER" id="PTHR30522">
    <property type="entry name" value="NUCLEOSIDE TRIPHOSPHATE PYROPHOSPHOHYDROLASE"/>
    <property type="match status" value="1"/>
</dbReference>
<sequence length="258" mass="29605">MARLRDKEHGCPWDLKQSFETIAPYTLEEACEVAEAIERQDYLNLREELGDLLFQVIFHAQMASESELFNFTDITEGLLAKLLRRHPHVFPDGSLESFSSPDKLSPEEVKQKWQEIKAEEKKQKGQKLSESALPDDLPGTLPTLQRAEKIQAAAARVGFDWPEAELVFDKIQEELAEIHEARAESQERISEEVGDLLFACVNLARHLGVDADMSLRKACHKFDGRFRKMEALAATNDRAFEQLTLEEMENYWQQIKSE</sequence>
<dbReference type="CDD" id="cd11528">
    <property type="entry name" value="NTP-PPase_MazG_Nterm"/>
    <property type="match status" value="1"/>
</dbReference>
<dbReference type="EC" id="3.6.1.8" evidence="3"/>
<dbReference type="InterPro" id="IPR011551">
    <property type="entry name" value="NTP_PyrPHydrolase_MazG"/>
</dbReference>
<dbReference type="GO" id="GO:0046076">
    <property type="term" value="P:dTTP catabolic process"/>
    <property type="evidence" value="ECO:0007669"/>
    <property type="project" value="TreeGrafter"/>
</dbReference>
<proteinExistence type="inferred from homology"/>
<dbReference type="InterPro" id="IPR048011">
    <property type="entry name" value="NTP-PPase_MazG-like_C"/>
</dbReference>
<keyword evidence="7" id="KW-0378">Hydrolase</keyword>
<dbReference type="PANTHER" id="PTHR30522:SF0">
    <property type="entry name" value="NUCLEOSIDE TRIPHOSPHATE PYROPHOSPHOHYDROLASE"/>
    <property type="match status" value="1"/>
</dbReference>
<evidence type="ECO:0000256" key="5">
    <source>
        <dbReference type="SAM" id="MobiDB-lite"/>
    </source>
</evidence>
<evidence type="ECO:0000313" key="7">
    <source>
        <dbReference type="EMBL" id="KEI71603.1"/>
    </source>
</evidence>
<dbReference type="GO" id="GO:0006950">
    <property type="term" value="P:response to stress"/>
    <property type="evidence" value="ECO:0007669"/>
    <property type="project" value="UniProtKB-ARBA"/>
</dbReference>
<dbReference type="GO" id="GO:0006203">
    <property type="term" value="P:dGTP catabolic process"/>
    <property type="evidence" value="ECO:0007669"/>
    <property type="project" value="TreeGrafter"/>
</dbReference>
<dbReference type="InterPro" id="IPR004518">
    <property type="entry name" value="MazG-like_dom"/>
</dbReference>
<dbReference type="CDD" id="cd11529">
    <property type="entry name" value="NTP-PPase_MazG_Cterm"/>
    <property type="match status" value="1"/>
</dbReference>
<dbReference type="GO" id="GO:0046052">
    <property type="term" value="P:UTP catabolic process"/>
    <property type="evidence" value="ECO:0007669"/>
    <property type="project" value="TreeGrafter"/>
</dbReference>
<dbReference type="AlphaFoldDB" id="A0A081KBS7"/>
<evidence type="ECO:0000313" key="8">
    <source>
        <dbReference type="Proteomes" id="UP000027997"/>
    </source>
</evidence>
<organism evidence="7 8">
    <name type="scientific">Endozoicomonas elysicola</name>
    <dbReference type="NCBI Taxonomy" id="305900"/>
    <lineage>
        <taxon>Bacteria</taxon>
        <taxon>Pseudomonadati</taxon>
        <taxon>Pseudomonadota</taxon>
        <taxon>Gammaproteobacteria</taxon>
        <taxon>Oceanospirillales</taxon>
        <taxon>Endozoicomonadaceae</taxon>
        <taxon>Endozoicomonas</taxon>
    </lineage>
</organism>
<reference evidence="7 8" key="1">
    <citation type="submission" date="2014-06" db="EMBL/GenBank/DDBJ databases">
        <title>Whole Genome Sequences of Three Symbiotic Endozoicomonas Bacteria.</title>
        <authorList>
            <person name="Neave M.J."/>
            <person name="Apprill A."/>
            <person name="Voolstra C.R."/>
        </authorList>
    </citation>
    <scope>NUCLEOTIDE SEQUENCE [LARGE SCALE GENOMIC DNA]</scope>
    <source>
        <strain evidence="7 8">DSM 22380</strain>
    </source>
</reference>
<dbReference type="EMBL" id="JOJP01000001">
    <property type="protein sequence ID" value="KEI71603.1"/>
    <property type="molecule type" value="Genomic_DNA"/>
</dbReference>
<dbReference type="Pfam" id="PF03819">
    <property type="entry name" value="MazG"/>
    <property type="match status" value="2"/>
</dbReference>
<evidence type="ECO:0000256" key="1">
    <source>
        <dbReference type="ARBA" id="ARBA00052141"/>
    </source>
</evidence>
<feature type="region of interest" description="Disordered" evidence="5">
    <location>
        <begin position="120"/>
        <end position="139"/>
    </location>
</feature>
<dbReference type="Proteomes" id="UP000027997">
    <property type="component" value="Unassembled WGS sequence"/>
</dbReference>
<dbReference type="Gene3D" id="1.10.287.1080">
    <property type="entry name" value="MazG-like"/>
    <property type="match status" value="2"/>
</dbReference>
<dbReference type="FunFam" id="1.10.287.1080:FF:000001">
    <property type="entry name" value="Nucleoside triphosphate pyrophosphohydrolase"/>
    <property type="match status" value="1"/>
</dbReference>
<evidence type="ECO:0000256" key="4">
    <source>
        <dbReference type="ARBA" id="ARBA00074799"/>
    </source>
</evidence>
<dbReference type="FunFam" id="1.10.287.1080:FF:000003">
    <property type="entry name" value="Nucleoside triphosphate pyrophosphohydrolase"/>
    <property type="match status" value="1"/>
</dbReference>
<name>A0A081KBS7_9GAMM</name>
<keyword evidence="8" id="KW-1185">Reference proteome</keyword>
<comment type="similarity">
    <text evidence="2">Belongs to the nucleoside triphosphate pyrophosphohydrolase family.</text>
</comment>
<dbReference type="GO" id="GO:0047693">
    <property type="term" value="F:ATP diphosphatase activity"/>
    <property type="evidence" value="ECO:0007669"/>
    <property type="project" value="UniProtKB-EC"/>
</dbReference>
<comment type="caution">
    <text evidence="7">The sequence shown here is derived from an EMBL/GenBank/DDBJ whole genome shotgun (WGS) entry which is preliminary data.</text>
</comment>
<dbReference type="InterPro" id="IPR048015">
    <property type="entry name" value="NTP-PPase_MazG-like_N"/>
</dbReference>
<dbReference type="GO" id="GO:0046061">
    <property type="term" value="P:dATP catabolic process"/>
    <property type="evidence" value="ECO:0007669"/>
    <property type="project" value="TreeGrafter"/>
</dbReference>
<evidence type="ECO:0000259" key="6">
    <source>
        <dbReference type="Pfam" id="PF03819"/>
    </source>
</evidence>
<evidence type="ECO:0000256" key="2">
    <source>
        <dbReference type="ARBA" id="ARBA00061115"/>
    </source>
</evidence>
<dbReference type="GO" id="GO:0046047">
    <property type="term" value="P:TTP catabolic process"/>
    <property type="evidence" value="ECO:0007669"/>
    <property type="project" value="TreeGrafter"/>
</dbReference>
<feature type="domain" description="NTP pyrophosphohydrolase MazG-like" evidence="6">
    <location>
        <begin position="17"/>
        <end position="90"/>
    </location>
</feature>
<dbReference type="STRING" id="305900.GV64_13410"/>
<accession>A0A081KBS7</accession>